<dbReference type="AlphaFoldDB" id="A0A512C3G7"/>
<dbReference type="EMBL" id="BJYU01000239">
    <property type="protein sequence ID" value="GEO18759.1"/>
    <property type="molecule type" value="Genomic_DNA"/>
</dbReference>
<evidence type="ECO:0000313" key="2">
    <source>
        <dbReference type="Proteomes" id="UP000321085"/>
    </source>
</evidence>
<dbReference type="Proteomes" id="UP000321085">
    <property type="component" value="Unassembled WGS sequence"/>
</dbReference>
<name>A0A512C3G7_9HYPH</name>
<organism evidence="1 2">
    <name type="scientific">Microvirga aerophila</name>
    <dbReference type="NCBI Taxonomy" id="670291"/>
    <lineage>
        <taxon>Bacteria</taxon>
        <taxon>Pseudomonadati</taxon>
        <taxon>Pseudomonadota</taxon>
        <taxon>Alphaproteobacteria</taxon>
        <taxon>Hyphomicrobiales</taxon>
        <taxon>Methylobacteriaceae</taxon>
        <taxon>Microvirga</taxon>
    </lineage>
</organism>
<reference evidence="1 2" key="1">
    <citation type="submission" date="2019-07" db="EMBL/GenBank/DDBJ databases">
        <title>Whole genome shotgun sequence of Microvirga aerophila NBRC 106136.</title>
        <authorList>
            <person name="Hosoyama A."/>
            <person name="Uohara A."/>
            <person name="Ohji S."/>
            <person name="Ichikawa N."/>
        </authorList>
    </citation>
    <scope>NUCLEOTIDE SEQUENCE [LARGE SCALE GENOMIC DNA]</scope>
    <source>
        <strain evidence="1 2">NBRC 106136</strain>
    </source>
</reference>
<accession>A0A512C3G7</accession>
<protein>
    <submittedName>
        <fullName evidence="1">Uncharacterized protein</fullName>
    </submittedName>
</protein>
<comment type="caution">
    <text evidence="1">The sequence shown here is derived from an EMBL/GenBank/DDBJ whole genome shotgun (WGS) entry which is preliminary data.</text>
</comment>
<evidence type="ECO:0000313" key="1">
    <source>
        <dbReference type="EMBL" id="GEO18759.1"/>
    </source>
</evidence>
<keyword evidence="2" id="KW-1185">Reference proteome</keyword>
<sequence>MTGLRKALVAEITQPLAQAINWRSVRFRHEPPLPKNEWRVCRATRSYEWAAGLALLAGGAAERRWIAIDRAAPLIRA</sequence>
<proteinExistence type="predicted"/>
<gene>
    <name evidence="1" type="ORF">MAE02_64550</name>
</gene>